<dbReference type="AlphaFoldDB" id="A0A1L3MJZ1"/>
<organism evidence="1 2">
    <name type="scientific">Janibacter indicus</name>
    <dbReference type="NCBI Taxonomy" id="857417"/>
    <lineage>
        <taxon>Bacteria</taxon>
        <taxon>Bacillati</taxon>
        <taxon>Actinomycetota</taxon>
        <taxon>Actinomycetes</taxon>
        <taxon>Micrococcales</taxon>
        <taxon>Intrasporangiaceae</taxon>
        <taxon>Janibacter</taxon>
    </lineage>
</organism>
<keyword evidence="2" id="KW-1185">Reference proteome</keyword>
<name>A0A1L3MJZ1_9MICO</name>
<dbReference type="PROSITE" id="PS51257">
    <property type="entry name" value="PROKAR_LIPOPROTEIN"/>
    <property type="match status" value="1"/>
</dbReference>
<evidence type="ECO:0008006" key="3">
    <source>
        <dbReference type="Google" id="ProtNLM"/>
    </source>
</evidence>
<accession>A0A1L3MJZ1</accession>
<proteinExistence type="predicted"/>
<dbReference type="EMBL" id="CP013290">
    <property type="protein sequence ID" value="APH02630.1"/>
    <property type="molecule type" value="Genomic_DNA"/>
</dbReference>
<protein>
    <recommendedName>
        <fullName evidence="3">Lipoprotein</fullName>
    </recommendedName>
</protein>
<dbReference type="RefSeq" id="WP_072625768.1">
    <property type="nucleotide sequence ID" value="NZ_CP013290.1"/>
</dbReference>
<reference evidence="1 2" key="1">
    <citation type="submission" date="2015-11" db="EMBL/GenBank/DDBJ databases">
        <authorList>
            <person name="Zhang Y."/>
            <person name="Guo Z."/>
        </authorList>
    </citation>
    <scope>NUCLEOTIDE SEQUENCE [LARGE SCALE GENOMIC DNA]</scope>
    <source>
        <strain evidence="1 2">YFY001</strain>
    </source>
</reference>
<gene>
    <name evidence="1" type="ORF">ASJ30_14680</name>
</gene>
<sequence length="139" mass="13969">MRAVMSVSLGLVLVGVLTGCGLFGRGGSAQVPESPTWREDAVAAIRETPGVTAAEVTVNDVDDGGGSTGPVVYGKFTVSGDAQAVVDDALLRLSEVLGPESKGVGLNLSVTSPEGTGQTLGAFGYGGARHGAALWEQTH</sequence>
<evidence type="ECO:0000313" key="1">
    <source>
        <dbReference type="EMBL" id="APH02630.1"/>
    </source>
</evidence>
<evidence type="ECO:0000313" key="2">
    <source>
        <dbReference type="Proteomes" id="UP000182938"/>
    </source>
</evidence>
<dbReference type="Proteomes" id="UP000182938">
    <property type="component" value="Chromosome"/>
</dbReference>
<dbReference type="KEGG" id="jte:ASJ30_14680"/>